<dbReference type="GO" id="GO:0005886">
    <property type="term" value="C:plasma membrane"/>
    <property type="evidence" value="ECO:0007669"/>
    <property type="project" value="UniProtKB-SubCell"/>
</dbReference>
<evidence type="ECO:0000256" key="3">
    <source>
        <dbReference type="ARBA" id="ARBA00022692"/>
    </source>
</evidence>
<comment type="caution">
    <text evidence="9">The sequence shown here is derived from an EMBL/GenBank/DDBJ whole genome shotgun (WGS) entry which is preliminary data.</text>
</comment>
<keyword evidence="10" id="KW-1185">Reference proteome</keyword>
<accession>A0A163GI22</accession>
<name>A0A163GI22_9BACL</name>
<evidence type="ECO:0000256" key="6">
    <source>
        <dbReference type="SAM" id="MobiDB-lite"/>
    </source>
</evidence>
<evidence type="ECO:0000313" key="9">
    <source>
        <dbReference type="EMBL" id="KZS44983.1"/>
    </source>
</evidence>
<dbReference type="EMBL" id="LWMH01000001">
    <property type="protein sequence ID" value="KZS44983.1"/>
    <property type="molecule type" value="Genomic_DNA"/>
</dbReference>
<evidence type="ECO:0000256" key="7">
    <source>
        <dbReference type="SAM" id="Phobius"/>
    </source>
</evidence>
<evidence type="ECO:0000256" key="4">
    <source>
        <dbReference type="ARBA" id="ARBA00022989"/>
    </source>
</evidence>
<feature type="transmembrane region" description="Helical" evidence="7">
    <location>
        <begin position="35"/>
        <end position="60"/>
    </location>
</feature>
<evidence type="ECO:0000256" key="1">
    <source>
        <dbReference type="ARBA" id="ARBA00004651"/>
    </source>
</evidence>
<dbReference type="Proteomes" id="UP000076796">
    <property type="component" value="Unassembled WGS sequence"/>
</dbReference>
<evidence type="ECO:0000259" key="8">
    <source>
        <dbReference type="Pfam" id="PF12696"/>
    </source>
</evidence>
<feature type="region of interest" description="Disordered" evidence="6">
    <location>
        <begin position="774"/>
        <end position="810"/>
    </location>
</feature>
<dbReference type="InterPro" id="IPR027417">
    <property type="entry name" value="P-loop_NTPase"/>
</dbReference>
<protein>
    <recommendedName>
        <fullName evidence="8">TraD/TraG TraM recognition site domain-containing protein</fullName>
    </recommendedName>
</protein>
<dbReference type="Pfam" id="PF12696">
    <property type="entry name" value="TraG-D_C"/>
    <property type="match status" value="1"/>
</dbReference>
<organism evidence="9 10">
    <name type="scientific">Paenibacillus glucanolyticus</name>
    <dbReference type="NCBI Taxonomy" id="59843"/>
    <lineage>
        <taxon>Bacteria</taxon>
        <taxon>Bacillati</taxon>
        <taxon>Bacillota</taxon>
        <taxon>Bacilli</taxon>
        <taxon>Bacillales</taxon>
        <taxon>Paenibacillaceae</taxon>
        <taxon>Paenibacillus</taxon>
    </lineage>
</organism>
<feature type="transmembrane region" description="Helical" evidence="7">
    <location>
        <begin position="189"/>
        <end position="209"/>
    </location>
</feature>
<comment type="subcellular location">
    <subcellularLocation>
        <location evidence="1">Cell membrane</location>
        <topology evidence="1">Multi-pass membrane protein</topology>
    </subcellularLocation>
</comment>
<keyword evidence="4 7" id="KW-1133">Transmembrane helix</keyword>
<feature type="transmembrane region" description="Helical" evidence="7">
    <location>
        <begin position="141"/>
        <end position="163"/>
    </location>
</feature>
<dbReference type="AlphaFoldDB" id="A0A163GI22"/>
<dbReference type="Gene3D" id="3.40.50.300">
    <property type="entry name" value="P-loop containing nucleotide triphosphate hydrolases"/>
    <property type="match status" value="2"/>
</dbReference>
<keyword evidence="5 7" id="KW-0472">Membrane</keyword>
<evidence type="ECO:0000256" key="2">
    <source>
        <dbReference type="ARBA" id="ARBA00022475"/>
    </source>
</evidence>
<sequence>MQQEEEERSMSLLTALYRKYWVDNRERVMEFYRKYFHTIFVTLLMILNLMTGYSAIIIYLSQWKHNSGSVETFLTLFFESPPDFLIQLMSIPFIDLESHMIWWCLFFLNLPIFTWFYSTVTQPIKKGYTTLIDWKGQKGRIISVAINGFALLAHYCAVFAWYVEHYMFDFFAGIQSDKEYLAVKSMASFGYILMAVPVFICITGFYLLLKQFLMNEDLRKMFFTWEFGPLARQSFSLRNNKADVIIGWDKATKKPIVLVEESRYLHELVVGATGTGKTSTTILTRIVQDLIRIARGRKMGVCVLEPKGDLIRDVLSLCEKLGIPKSKIKVVDSTDLIHSTKFNPFVGPLEKAAETFRGVLDALTGDQDKFFKDQQGETAALYTMLGKIRYGNMFSIIHMQKMYTDPRYLADVTEEVRAWIIKNLENPTLTEETRILLDRYDRVCSYFEDEVIQLKTWKDKDKIMPVLYPDGHKYEGRQVVENLKDKFISGAKKYVNDICMNAMLAELMVANDDDEVLDIDKFLDEGGVLLVNTALGELEELSMMFGQFFIRQFQSAVFRRPPELDGYKRCPILFDIDEFPLFINEAFERLLTLGRSYYVGTLIAIQSLGQLESVVRGYERTIMSNASNKTVFGRGQISDNELFSKQFGEEAQVEESMNESVTPVSQPNPSLGYRYNTARQLAPRFTPTDIMEQEFKGFIVQMVKPDGAIEVPIQAYGKFISETKFLKRFVKIGQAELETSKYKGLGDPMNWIQKLAIDTVEKLSPFELLDKLTKKEQTEEPLSDGDNRVESSEETESIAHEMNQNQKQNALPVRTDDVEETEVFDEGVSSSVERYNSKSANSELIDWKIEMPAAPDPTDDVNEYEGGIHFNGNNPGSTDSPGEQHITWMDLPVLSEPNAQTGTAIENLIREVTVGQEQTAMDHGSLEDKIAKEWSLDDLMASDAIDVNSSNNPHTPQETHVQHEKVKEIESVVNNQDDLVPETLTGIIIEEDDV</sequence>
<dbReference type="SUPFAM" id="SSF52540">
    <property type="entry name" value="P-loop containing nucleoside triphosphate hydrolases"/>
    <property type="match status" value="1"/>
</dbReference>
<proteinExistence type="predicted"/>
<dbReference type="InterPro" id="IPR032689">
    <property type="entry name" value="TraG-D_C"/>
</dbReference>
<keyword evidence="3 7" id="KW-0812">Transmembrane</keyword>
<feature type="domain" description="TraD/TraG TraM recognition site" evidence="8">
    <location>
        <begin position="571"/>
        <end position="691"/>
    </location>
</feature>
<dbReference type="InterPro" id="IPR051539">
    <property type="entry name" value="T4SS-coupling_protein"/>
</dbReference>
<dbReference type="RefSeq" id="WP_063477487.1">
    <property type="nucleotide sequence ID" value="NZ_LWMH01000001.1"/>
</dbReference>
<keyword evidence="2" id="KW-1003">Cell membrane</keyword>
<feature type="transmembrane region" description="Helical" evidence="7">
    <location>
        <begin position="100"/>
        <end position="120"/>
    </location>
</feature>
<reference evidence="9" key="1">
    <citation type="journal article" date="2016" name="Genome Announc.">
        <title>Draft genomes of two strains of Paenibacillus glucanolyticus with capability to degrade lignocellulose.</title>
        <authorList>
            <person name="Mathews S.L."/>
            <person name="Pawlak J."/>
            <person name="Grunden A.M."/>
        </authorList>
    </citation>
    <scope>NUCLEOTIDE SEQUENCE [LARGE SCALE GENOMIC DNA]</scope>
    <source>
        <strain evidence="9">SLM1</strain>
    </source>
</reference>
<dbReference type="PANTHER" id="PTHR37937">
    <property type="entry name" value="CONJUGATIVE TRANSFER: DNA TRANSPORT"/>
    <property type="match status" value="1"/>
</dbReference>
<evidence type="ECO:0000313" key="10">
    <source>
        <dbReference type="Proteomes" id="UP000076796"/>
    </source>
</evidence>
<dbReference type="PANTHER" id="PTHR37937:SF1">
    <property type="entry name" value="CONJUGATIVE TRANSFER: DNA TRANSPORT"/>
    <property type="match status" value="1"/>
</dbReference>
<dbReference type="CDD" id="cd01127">
    <property type="entry name" value="TrwB_TraG_TraD_VirD4"/>
    <property type="match status" value="1"/>
</dbReference>
<evidence type="ECO:0000256" key="5">
    <source>
        <dbReference type="ARBA" id="ARBA00023136"/>
    </source>
</evidence>
<gene>
    <name evidence="9" type="ORF">AWU65_03105</name>
</gene>